<dbReference type="PROSITE" id="PS00675">
    <property type="entry name" value="SIGMA54_INTERACT_1"/>
    <property type="match status" value="1"/>
</dbReference>
<dbReference type="InterPro" id="IPR011006">
    <property type="entry name" value="CheY-like_superfamily"/>
</dbReference>
<dbReference type="PRINTS" id="PR01590">
    <property type="entry name" value="HTHFIS"/>
</dbReference>
<dbReference type="PROSITE" id="PS00688">
    <property type="entry name" value="SIGMA54_INTERACT_3"/>
    <property type="match status" value="1"/>
</dbReference>
<dbReference type="InterPro" id="IPR025943">
    <property type="entry name" value="Sigma_54_int_dom_ATP-bd_2"/>
</dbReference>
<reference evidence="8" key="1">
    <citation type="submission" date="2016-05" db="EMBL/GenBank/DDBJ databases">
        <authorList>
            <person name="Baek K."/>
            <person name="Yang S.-J."/>
        </authorList>
    </citation>
    <scope>NUCLEOTIDE SEQUENCE [LARGE SCALE GENOMIC DNA]</scope>
    <source>
        <strain evidence="8">ST58-10</strain>
    </source>
</reference>
<dbReference type="PROSITE" id="PS00676">
    <property type="entry name" value="SIGMA54_INTERACT_2"/>
    <property type="match status" value="1"/>
</dbReference>
<dbReference type="GO" id="GO:0043565">
    <property type="term" value="F:sequence-specific DNA binding"/>
    <property type="evidence" value="ECO:0007669"/>
    <property type="project" value="InterPro"/>
</dbReference>
<dbReference type="Gene3D" id="1.10.10.60">
    <property type="entry name" value="Homeodomain-like"/>
    <property type="match status" value="1"/>
</dbReference>
<keyword evidence="4" id="KW-0238">DNA-binding</keyword>
<dbReference type="STRING" id="1821621.A8C75_04100"/>
<dbReference type="InterPro" id="IPR025944">
    <property type="entry name" value="Sigma_54_int_dom_CS"/>
</dbReference>
<dbReference type="AlphaFoldDB" id="A0A1A9F4E2"/>
<evidence type="ECO:0000313" key="7">
    <source>
        <dbReference type="EMBL" id="ANG65096.1"/>
    </source>
</evidence>
<dbReference type="CDD" id="cd00009">
    <property type="entry name" value="AAA"/>
    <property type="match status" value="1"/>
</dbReference>
<proteinExistence type="predicted"/>
<keyword evidence="8" id="KW-1185">Reference proteome</keyword>
<dbReference type="Gene3D" id="3.40.50.2300">
    <property type="match status" value="1"/>
</dbReference>
<dbReference type="InterPro" id="IPR027417">
    <property type="entry name" value="P-loop_NTPase"/>
</dbReference>
<evidence type="ECO:0000256" key="2">
    <source>
        <dbReference type="ARBA" id="ARBA00022840"/>
    </source>
</evidence>
<dbReference type="Pfam" id="PF02954">
    <property type="entry name" value="HTH_8"/>
    <property type="match status" value="1"/>
</dbReference>
<dbReference type="Pfam" id="PF06490">
    <property type="entry name" value="FleQ"/>
    <property type="match status" value="1"/>
</dbReference>
<keyword evidence="1" id="KW-0547">Nucleotide-binding</keyword>
<evidence type="ECO:0000256" key="1">
    <source>
        <dbReference type="ARBA" id="ARBA00022741"/>
    </source>
</evidence>
<dbReference type="InterPro" id="IPR002197">
    <property type="entry name" value="HTH_Fis"/>
</dbReference>
<dbReference type="Pfam" id="PF25601">
    <property type="entry name" value="AAA_lid_14"/>
    <property type="match status" value="1"/>
</dbReference>
<dbReference type="GO" id="GO:0005524">
    <property type="term" value="F:ATP binding"/>
    <property type="evidence" value="ECO:0007669"/>
    <property type="project" value="UniProtKB-KW"/>
</dbReference>
<dbReference type="Gene3D" id="1.10.8.60">
    <property type="match status" value="1"/>
</dbReference>
<reference evidence="7 8" key="2">
    <citation type="journal article" date="2018" name="Int. J. Syst. Evol. Microbiol.">
        <title>Marinobacterium aestuarii sp. nov., a benzene-degrading marine bacterium isolated from estuary sediment.</title>
        <authorList>
            <person name="Bae S.S."/>
            <person name="Jung J."/>
            <person name="Chung D."/>
            <person name="Baek K."/>
        </authorList>
    </citation>
    <scope>NUCLEOTIDE SEQUENCE [LARGE SCALE GENOMIC DNA]</scope>
    <source>
        <strain evidence="7 8">ST58-10</strain>
    </source>
</reference>
<dbReference type="KEGG" id="mars:A8C75_04100"/>
<evidence type="ECO:0000259" key="6">
    <source>
        <dbReference type="PROSITE" id="PS50045"/>
    </source>
</evidence>
<dbReference type="GO" id="GO:0006355">
    <property type="term" value="P:regulation of DNA-templated transcription"/>
    <property type="evidence" value="ECO:0007669"/>
    <property type="project" value="InterPro"/>
</dbReference>
<keyword evidence="2" id="KW-0067">ATP-binding</keyword>
<dbReference type="InterPro" id="IPR025662">
    <property type="entry name" value="Sigma_54_int_dom_ATP-bd_1"/>
</dbReference>
<protein>
    <submittedName>
        <fullName evidence="7">Sigma-54-dependent Fis family transcriptional regulator</fullName>
    </submittedName>
</protein>
<feature type="domain" description="Sigma-54 factor interaction" evidence="6">
    <location>
        <begin position="140"/>
        <end position="368"/>
    </location>
</feature>
<organism evidence="7 8">
    <name type="scientific">Marinobacterium aestuarii</name>
    <dbReference type="NCBI Taxonomy" id="1821621"/>
    <lineage>
        <taxon>Bacteria</taxon>
        <taxon>Pseudomonadati</taxon>
        <taxon>Pseudomonadota</taxon>
        <taxon>Gammaproteobacteria</taxon>
        <taxon>Oceanospirillales</taxon>
        <taxon>Oceanospirillaceae</taxon>
        <taxon>Marinobacterium</taxon>
    </lineage>
</organism>
<dbReference type="Gene3D" id="3.40.50.300">
    <property type="entry name" value="P-loop containing nucleotide triphosphate hydrolases"/>
    <property type="match status" value="1"/>
</dbReference>
<dbReference type="Proteomes" id="UP000078070">
    <property type="component" value="Chromosome"/>
</dbReference>
<dbReference type="SMART" id="SM00382">
    <property type="entry name" value="AAA"/>
    <property type="match status" value="1"/>
</dbReference>
<dbReference type="SUPFAM" id="SSF52172">
    <property type="entry name" value="CheY-like"/>
    <property type="match status" value="1"/>
</dbReference>
<dbReference type="PANTHER" id="PTHR32071:SF117">
    <property type="entry name" value="PTS-DEPENDENT DIHYDROXYACETONE KINASE OPERON REGULATORY PROTEIN-RELATED"/>
    <property type="match status" value="1"/>
</dbReference>
<dbReference type="PROSITE" id="PS50045">
    <property type="entry name" value="SIGMA54_INTERACT_4"/>
    <property type="match status" value="1"/>
</dbReference>
<gene>
    <name evidence="7" type="ORF">A8C75_04100</name>
</gene>
<dbReference type="InterPro" id="IPR002078">
    <property type="entry name" value="Sigma_54_int"/>
</dbReference>
<dbReference type="InterPro" id="IPR058031">
    <property type="entry name" value="AAA_lid_NorR"/>
</dbReference>
<dbReference type="RefSeq" id="WP_067386975.1">
    <property type="nucleotide sequence ID" value="NZ_CP015839.1"/>
</dbReference>
<dbReference type="PANTHER" id="PTHR32071">
    <property type="entry name" value="TRANSCRIPTIONAL REGULATORY PROTEIN"/>
    <property type="match status" value="1"/>
</dbReference>
<keyword evidence="3" id="KW-0805">Transcription regulation</keyword>
<name>A0A1A9F4E2_9GAMM</name>
<dbReference type="FunFam" id="3.40.50.300:FF:000006">
    <property type="entry name" value="DNA-binding transcriptional regulator NtrC"/>
    <property type="match status" value="1"/>
</dbReference>
<keyword evidence="5" id="KW-0804">Transcription</keyword>
<evidence type="ECO:0000256" key="3">
    <source>
        <dbReference type="ARBA" id="ARBA00023015"/>
    </source>
</evidence>
<dbReference type="Pfam" id="PF00158">
    <property type="entry name" value="Sigma54_activat"/>
    <property type="match status" value="1"/>
</dbReference>
<dbReference type="InterPro" id="IPR009057">
    <property type="entry name" value="Homeodomain-like_sf"/>
</dbReference>
<dbReference type="InterPro" id="IPR003593">
    <property type="entry name" value="AAA+_ATPase"/>
</dbReference>
<evidence type="ECO:0000256" key="5">
    <source>
        <dbReference type="ARBA" id="ARBA00023163"/>
    </source>
</evidence>
<dbReference type="EMBL" id="CP015839">
    <property type="protein sequence ID" value="ANG65096.1"/>
    <property type="molecule type" value="Genomic_DNA"/>
</dbReference>
<evidence type="ECO:0000256" key="4">
    <source>
        <dbReference type="ARBA" id="ARBA00023125"/>
    </source>
</evidence>
<evidence type="ECO:0000313" key="8">
    <source>
        <dbReference type="Proteomes" id="UP000078070"/>
    </source>
</evidence>
<dbReference type="SUPFAM" id="SSF52540">
    <property type="entry name" value="P-loop containing nucleoside triphosphate hydrolases"/>
    <property type="match status" value="1"/>
</dbReference>
<sequence length="481" mass="53024">MLPGVQIQLIEDDVPRRERLVQVLEFVGLQCQATDFVSWLQRGDEPVQCSVILLGECRLPLSLGKLLTELRRQDGAMPVILLADWSEQASLADELQAMLVGALAPTPSYNALADLLHAALVYRQQCGAGHVDQVGLFPDLVGASESLLKVRRIMAQVAERDVSVLITGESGTGKEVVARSLHEHSLRSKGPFVPVNCGAIPAELLESELFGHEKGAFTGAISNRAGRFELAQGGTLFLDEIGDMPLPMQVKLLRVLQERQFERVGGSKTLDVDVRILAATHKNLEQMIAEGQFREDLYYRLNVFPIELPALRERSEDIPQLISALVKRLNHQGFGQLMFHPVAIESLKRYPWPGNIRELANLVERMAIMHPDGVVGVSELPEKFRLIDEPNPGRYRRAKAGAALSASDASNETGAAAVGPDLARLPDAGIDLKSHLESIEQRLIEQALDSCDNVVARSADLLQIRRTTLVEKMRKYGISRK</sequence>
<accession>A0A1A9F4E2</accession>
<dbReference type="SUPFAM" id="SSF46689">
    <property type="entry name" value="Homeodomain-like"/>
    <property type="match status" value="1"/>
</dbReference>
<dbReference type="InterPro" id="IPR010518">
    <property type="entry name" value="FleQ"/>
</dbReference>